<evidence type="ECO:0000313" key="1">
    <source>
        <dbReference type="EMBL" id="RAL02734.1"/>
    </source>
</evidence>
<reference evidence="1 2" key="1">
    <citation type="submission" date="2018-02" db="EMBL/GenBank/DDBJ databases">
        <title>The genomes of Aspergillus section Nigri reveals drivers in fungal speciation.</title>
        <authorList>
            <consortium name="DOE Joint Genome Institute"/>
            <person name="Vesth T.C."/>
            <person name="Nybo J."/>
            <person name="Theobald S."/>
            <person name="Brandl J."/>
            <person name="Frisvad J.C."/>
            <person name="Nielsen K.F."/>
            <person name="Lyhne E.K."/>
            <person name="Kogle M.E."/>
            <person name="Kuo A."/>
            <person name="Riley R."/>
            <person name="Clum A."/>
            <person name="Nolan M."/>
            <person name="Lipzen A."/>
            <person name="Salamov A."/>
            <person name="Henrissat B."/>
            <person name="Wiebenga A."/>
            <person name="De vries R.P."/>
            <person name="Grigoriev I.V."/>
            <person name="Mortensen U.H."/>
            <person name="Andersen M.R."/>
            <person name="Baker S.E."/>
        </authorList>
    </citation>
    <scope>NUCLEOTIDE SEQUENCE [LARGE SCALE GENOMIC DNA]</scope>
    <source>
        <strain evidence="1 2">CBS 121593</strain>
    </source>
</reference>
<gene>
    <name evidence="1" type="ORF">BO80DRAFT_423637</name>
</gene>
<organism evidence="1 2">
    <name type="scientific">Aspergillus ibericus CBS 121593</name>
    <dbReference type="NCBI Taxonomy" id="1448316"/>
    <lineage>
        <taxon>Eukaryota</taxon>
        <taxon>Fungi</taxon>
        <taxon>Dikarya</taxon>
        <taxon>Ascomycota</taxon>
        <taxon>Pezizomycotina</taxon>
        <taxon>Eurotiomycetes</taxon>
        <taxon>Eurotiomycetidae</taxon>
        <taxon>Eurotiales</taxon>
        <taxon>Aspergillaceae</taxon>
        <taxon>Aspergillus</taxon>
        <taxon>Aspergillus subgen. Circumdati</taxon>
    </lineage>
</organism>
<name>A0A395H920_9EURO</name>
<dbReference type="RefSeq" id="XP_025577061.1">
    <property type="nucleotide sequence ID" value="XM_025719097.1"/>
</dbReference>
<evidence type="ECO:0000313" key="2">
    <source>
        <dbReference type="Proteomes" id="UP000249402"/>
    </source>
</evidence>
<proteinExistence type="predicted"/>
<dbReference type="Proteomes" id="UP000249402">
    <property type="component" value="Unassembled WGS sequence"/>
</dbReference>
<dbReference type="GeneID" id="37223962"/>
<sequence>MQGLPLGSGLRILRNPPYRYTCEDTIDETIELFIDWAYRRVFMYPSVPTEPIKPASIIAASEKTDPISGDGDDQFMTHLRVYIFSDLYIREDLEVVALTELIHYLKSLDATTDTIISRPP</sequence>
<keyword evidence="2" id="KW-1185">Reference proteome</keyword>
<dbReference type="VEuPathDB" id="FungiDB:BO80DRAFT_423637"/>
<protein>
    <submittedName>
        <fullName evidence="1">Uncharacterized protein</fullName>
    </submittedName>
</protein>
<dbReference type="OrthoDB" id="6359816at2759"/>
<dbReference type="EMBL" id="KZ824430">
    <property type="protein sequence ID" value="RAL02734.1"/>
    <property type="molecule type" value="Genomic_DNA"/>
</dbReference>
<dbReference type="AlphaFoldDB" id="A0A395H920"/>
<accession>A0A395H920</accession>